<dbReference type="Proteomes" id="UP000594364">
    <property type="component" value="Chromosome 1"/>
</dbReference>
<sequence length="116" mass="12816">MTSTSSRHDYISTCVETVELSTLTRRCGHAQPHSPSRRPLPLPSPHRRHSSSATSTSPSPRRPRAESLFNPQSVSALWPQSDSGSGSGSSTGPYTAPRMTPAQRQQTADQIWREFW</sequence>
<dbReference type="AlphaFoldDB" id="A0A7S9KJM5"/>
<proteinExistence type="predicted"/>
<reference evidence="2 3" key="1">
    <citation type="journal article" date="2018" name="PLoS Genet.">
        <title>Repeat elements organise 3D genome structure and mediate transcription in the filamentous fungus Epichloe festucae.</title>
        <authorList>
            <person name="Winter D.J."/>
            <person name="Ganley A.R.D."/>
            <person name="Young C.A."/>
            <person name="Liachko I."/>
            <person name="Schardl C.L."/>
            <person name="Dupont P.Y."/>
            <person name="Berry D."/>
            <person name="Ram A."/>
            <person name="Scott B."/>
            <person name="Cox M.P."/>
        </authorList>
    </citation>
    <scope>NUCLEOTIDE SEQUENCE [LARGE SCALE GENOMIC DNA]</scope>
    <source>
        <strain evidence="2 3">Fl1</strain>
    </source>
</reference>
<evidence type="ECO:0000313" key="3">
    <source>
        <dbReference type="Proteomes" id="UP000594364"/>
    </source>
</evidence>
<organism evidence="2 3">
    <name type="scientific">Epichloe festucae (strain Fl1)</name>
    <dbReference type="NCBI Taxonomy" id="877507"/>
    <lineage>
        <taxon>Eukaryota</taxon>
        <taxon>Fungi</taxon>
        <taxon>Dikarya</taxon>
        <taxon>Ascomycota</taxon>
        <taxon>Pezizomycotina</taxon>
        <taxon>Sordariomycetes</taxon>
        <taxon>Hypocreomycetidae</taxon>
        <taxon>Hypocreales</taxon>
        <taxon>Clavicipitaceae</taxon>
        <taxon>Epichloe</taxon>
    </lineage>
</organism>
<protein>
    <submittedName>
        <fullName evidence="2">Uncharacterized protein</fullName>
    </submittedName>
</protein>
<accession>A0A7S9KJM5</accession>
<feature type="region of interest" description="Disordered" evidence="1">
    <location>
        <begin position="24"/>
        <end position="110"/>
    </location>
</feature>
<keyword evidence="3" id="KW-1185">Reference proteome</keyword>
<evidence type="ECO:0000256" key="1">
    <source>
        <dbReference type="SAM" id="MobiDB-lite"/>
    </source>
</evidence>
<name>A0A7S9KJM5_EPIFF</name>
<evidence type="ECO:0000313" key="2">
    <source>
        <dbReference type="EMBL" id="QPG93604.1"/>
    </source>
</evidence>
<feature type="compositionally biased region" description="Low complexity" evidence="1">
    <location>
        <begin position="81"/>
        <end position="92"/>
    </location>
</feature>
<dbReference type="EMBL" id="CP031385">
    <property type="protein sequence ID" value="QPG93604.1"/>
    <property type="molecule type" value="Genomic_DNA"/>
</dbReference>
<gene>
    <name evidence="2" type="ORF">C2857_001118</name>
</gene>
<feature type="compositionally biased region" description="Polar residues" evidence="1">
    <location>
        <begin position="69"/>
        <end position="80"/>
    </location>
</feature>